<dbReference type="Proteomes" id="UP001153712">
    <property type="component" value="Chromosome 1"/>
</dbReference>
<feature type="chain" id="PRO_5040325787" evidence="1">
    <location>
        <begin position="19"/>
        <end position="224"/>
    </location>
</feature>
<dbReference type="EMBL" id="OU900094">
    <property type="protein sequence ID" value="CAG9854929.1"/>
    <property type="molecule type" value="Genomic_DNA"/>
</dbReference>
<sequence length="224" mass="24360">MKLLLVSAAVAFFALTSCLPTDELEEYDSYRGIIGDIINDTINNALKNMSDPTEVKDMNLVLDKMVNGRLNISGTTISGIKSIVASVIDVDIGAQTLNMSIEMTKTLSFKTNYDMDLVVADVVPLYGKGPLSVDFTGAKLSILGKLDIQSLSNITVAEVDVLFLLDSANFDIQGLLNNPELSMLVNEALNDNLVSFIDQNNHLLSNIIGPIIKDIINSILHKKK</sequence>
<protein>
    <submittedName>
        <fullName evidence="2">Uncharacterized protein</fullName>
    </submittedName>
</protein>
<keyword evidence="3" id="KW-1185">Reference proteome</keyword>
<dbReference type="PANTHER" id="PTHR11008:SF29">
    <property type="entry name" value="IP17226P"/>
    <property type="match status" value="1"/>
</dbReference>
<name>A0A9N9XK28_PHYSR</name>
<dbReference type="SMART" id="SM00700">
    <property type="entry name" value="JHBP"/>
    <property type="match status" value="1"/>
</dbReference>
<dbReference type="InterPro" id="IPR010562">
    <property type="entry name" value="Haemolymph_juvenile_hormone-bd"/>
</dbReference>
<dbReference type="GO" id="GO:0005615">
    <property type="term" value="C:extracellular space"/>
    <property type="evidence" value="ECO:0007669"/>
    <property type="project" value="TreeGrafter"/>
</dbReference>
<dbReference type="OrthoDB" id="6747947at2759"/>
<reference evidence="2" key="1">
    <citation type="submission" date="2022-01" db="EMBL/GenBank/DDBJ databases">
        <authorList>
            <person name="King R."/>
        </authorList>
    </citation>
    <scope>NUCLEOTIDE SEQUENCE</scope>
</reference>
<proteinExistence type="predicted"/>
<evidence type="ECO:0000313" key="3">
    <source>
        <dbReference type="Proteomes" id="UP001153712"/>
    </source>
</evidence>
<accession>A0A9N9XK28</accession>
<dbReference type="InterPro" id="IPR038606">
    <property type="entry name" value="To_sf"/>
</dbReference>
<keyword evidence="1" id="KW-0732">Signal</keyword>
<dbReference type="PROSITE" id="PS51257">
    <property type="entry name" value="PROKAR_LIPOPROTEIN"/>
    <property type="match status" value="1"/>
</dbReference>
<gene>
    <name evidence="2" type="ORF">PHYEVI_LOCUS1389</name>
</gene>
<evidence type="ECO:0000313" key="2">
    <source>
        <dbReference type="EMBL" id="CAG9854929.1"/>
    </source>
</evidence>
<feature type="signal peptide" evidence="1">
    <location>
        <begin position="1"/>
        <end position="18"/>
    </location>
</feature>
<dbReference type="Pfam" id="PF06585">
    <property type="entry name" value="JHBP"/>
    <property type="match status" value="1"/>
</dbReference>
<dbReference type="Gene3D" id="3.15.10.30">
    <property type="entry name" value="Haemolymph juvenile hormone binding protein"/>
    <property type="match status" value="1"/>
</dbReference>
<dbReference type="AlphaFoldDB" id="A0A9N9XK28"/>
<dbReference type="PANTHER" id="PTHR11008">
    <property type="entry name" value="PROTEIN TAKEOUT-LIKE PROTEIN"/>
    <property type="match status" value="1"/>
</dbReference>
<organism evidence="2 3">
    <name type="scientific">Phyllotreta striolata</name>
    <name type="common">Striped flea beetle</name>
    <name type="synonym">Crioceris striolata</name>
    <dbReference type="NCBI Taxonomy" id="444603"/>
    <lineage>
        <taxon>Eukaryota</taxon>
        <taxon>Metazoa</taxon>
        <taxon>Ecdysozoa</taxon>
        <taxon>Arthropoda</taxon>
        <taxon>Hexapoda</taxon>
        <taxon>Insecta</taxon>
        <taxon>Pterygota</taxon>
        <taxon>Neoptera</taxon>
        <taxon>Endopterygota</taxon>
        <taxon>Coleoptera</taxon>
        <taxon>Polyphaga</taxon>
        <taxon>Cucujiformia</taxon>
        <taxon>Chrysomeloidea</taxon>
        <taxon>Chrysomelidae</taxon>
        <taxon>Galerucinae</taxon>
        <taxon>Alticini</taxon>
        <taxon>Phyllotreta</taxon>
    </lineage>
</organism>
<evidence type="ECO:0000256" key="1">
    <source>
        <dbReference type="SAM" id="SignalP"/>
    </source>
</evidence>